<feature type="region of interest" description="Disordered" evidence="8">
    <location>
        <begin position="302"/>
        <end position="321"/>
    </location>
</feature>
<dbReference type="OMA" id="YVFATML"/>
<organism evidence="10 11">
    <name type="scientific">Rozella allomycis (strain CSF55)</name>
    <dbReference type="NCBI Taxonomy" id="988480"/>
    <lineage>
        <taxon>Eukaryota</taxon>
        <taxon>Fungi</taxon>
        <taxon>Fungi incertae sedis</taxon>
        <taxon>Cryptomycota</taxon>
        <taxon>Cryptomycota incertae sedis</taxon>
        <taxon>Rozella</taxon>
    </lineage>
</organism>
<evidence type="ECO:0000256" key="6">
    <source>
        <dbReference type="ARBA" id="ARBA00023065"/>
    </source>
</evidence>
<keyword evidence="7 9" id="KW-0472">Membrane</keyword>
<comment type="subcellular location">
    <subcellularLocation>
        <location evidence="1">Cell membrane</location>
        <topology evidence="1">Multi-pass membrane protein</topology>
    </subcellularLocation>
</comment>
<keyword evidence="5 9" id="KW-1133">Transmembrane helix</keyword>
<dbReference type="GO" id="GO:0005886">
    <property type="term" value="C:plasma membrane"/>
    <property type="evidence" value="ECO:0007669"/>
    <property type="project" value="UniProtKB-SubCell"/>
</dbReference>
<dbReference type="HOGENOM" id="CLU_029790_3_0_1"/>
<evidence type="ECO:0000313" key="11">
    <source>
        <dbReference type="Proteomes" id="UP000030755"/>
    </source>
</evidence>
<gene>
    <name evidence="10" type="ORF">O9G_005665</name>
</gene>
<dbReference type="AlphaFoldDB" id="A0A075B434"/>
<evidence type="ECO:0000256" key="3">
    <source>
        <dbReference type="ARBA" id="ARBA00022475"/>
    </source>
</evidence>
<accession>A0A075B434</accession>
<evidence type="ECO:0000256" key="8">
    <source>
        <dbReference type="SAM" id="MobiDB-lite"/>
    </source>
</evidence>
<dbReference type="Pfam" id="PF25539">
    <property type="entry name" value="Bestrophin_2"/>
    <property type="match status" value="1"/>
</dbReference>
<keyword evidence="11" id="KW-1185">Reference proteome</keyword>
<evidence type="ECO:0000256" key="9">
    <source>
        <dbReference type="SAM" id="Phobius"/>
    </source>
</evidence>
<name>A0A075B434_ROZAC</name>
<evidence type="ECO:0000256" key="5">
    <source>
        <dbReference type="ARBA" id="ARBA00022989"/>
    </source>
</evidence>
<dbReference type="PANTHER" id="PTHR33281">
    <property type="entry name" value="UPF0187 PROTEIN YNEE"/>
    <property type="match status" value="1"/>
</dbReference>
<feature type="transmembrane region" description="Helical" evidence="9">
    <location>
        <begin position="238"/>
        <end position="258"/>
    </location>
</feature>
<evidence type="ECO:0000256" key="2">
    <source>
        <dbReference type="ARBA" id="ARBA00022448"/>
    </source>
</evidence>
<keyword evidence="2" id="KW-0813">Transport</keyword>
<dbReference type="InterPro" id="IPR044669">
    <property type="entry name" value="YneE/VCCN1/2-like"/>
</dbReference>
<evidence type="ECO:0000256" key="1">
    <source>
        <dbReference type="ARBA" id="ARBA00004651"/>
    </source>
</evidence>
<dbReference type="OrthoDB" id="1368at2759"/>
<dbReference type="EMBL" id="KE560699">
    <property type="protein sequence ID" value="EPZ35984.1"/>
    <property type="molecule type" value="Genomic_DNA"/>
</dbReference>
<dbReference type="Proteomes" id="UP000030755">
    <property type="component" value="Unassembled WGS sequence"/>
</dbReference>
<dbReference type="PANTHER" id="PTHR33281:SF19">
    <property type="entry name" value="VOLTAGE-DEPENDENT ANION CHANNEL-FORMING PROTEIN YNEE"/>
    <property type="match status" value="1"/>
</dbReference>
<reference evidence="10 11" key="1">
    <citation type="journal article" date="2013" name="Curr. Biol.">
        <title>Shared signatures of parasitism and phylogenomics unite Cryptomycota and microsporidia.</title>
        <authorList>
            <person name="James T.Y."/>
            <person name="Pelin A."/>
            <person name="Bonen L."/>
            <person name="Ahrendt S."/>
            <person name="Sain D."/>
            <person name="Corradi N."/>
            <person name="Stajich J.E."/>
        </authorList>
    </citation>
    <scope>NUCLEOTIDE SEQUENCE [LARGE SCALE GENOMIC DNA]</scope>
    <source>
        <strain evidence="10 11">CSF55</strain>
    </source>
</reference>
<evidence type="ECO:0000256" key="4">
    <source>
        <dbReference type="ARBA" id="ARBA00022692"/>
    </source>
</evidence>
<evidence type="ECO:0000256" key="7">
    <source>
        <dbReference type="ARBA" id="ARBA00023136"/>
    </source>
</evidence>
<protein>
    <submittedName>
        <fullName evidence="10">Bestrophin/UPF0187 domain-containing protein</fullName>
    </submittedName>
</protein>
<evidence type="ECO:0000313" key="10">
    <source>
        <dbReference type="EMBL" id="EPZ35984.1"/>
    </source>
</evidence>
<dbReference type="STRING" id="988480.A0A075B434"/>
<sequence length="354" mass="39698">MLFTLMLCLLEFYGIKVSSNNLPFVSALSLTVGLLLVFRNNTAYDRYWEGRKYWTQIHTNARTFGRVLAVNLNDTADNSEKDKENALSLLLTLCKKIKDDLRSESEITIENSLGSWLKKLKEPASLENKSQDELEPKVQKITNEPKIVLKPRDTPNTNIIEAIIQLGMFIKQQKTKGSIDNGSAGVLELMVSEISNAHLGCQRIARTPISPAYMIHLEQVLALYCITFPFSIVGSLGFLALPSAFVVFYVLIGIFRIGSEIENPFGFQYNDLPLDKYCKNIEDDLNDCLSLAKKYKQKPQTDQAKQILKSNTQDAKDVKQNNETGTYEAFEAATTNNAGKNNGVKDAFVEMNAT</sequence>
<dbReference type="GO" id="GO:0005254">
    <property type="term" value="F:chloride channel activity"/>
    <property type="evidence" value="ECO:0007669"/>
    <property type="project" value="InterPro"/>
</dbReference>
<keyword evidence="3" id="KW-1003">Cell membrane</keyword>
<proteinExistence type="predicted"/>
<keyword evidence="4 9" id="KW-0812">Transmembrane</keyword>
<keyword evidence="6" id="KW-0406">Ion transport</keyword>
<feature type="compositionally biased region" description="Polar residues" evidence="8">
    <location>
        <begin position="302"/>
        <end position="313"/>
    </location>
</feature>